<feature type="signal peptide" evidence="1">
    <location>
        <begin position="1"/>
        <end position="23"/>
    </location>
</feature>
<feature type="chain" id="PRO_5002638568" evidence="1">
    <location>
        <begin position="24"/>
        <end position="179"/>
    </location>
</feature>
<dbReference type="InterPro" id="IPR037107">
    <property type="entry name" value="Put_OMP_sf"/>
</dbReference>
<dbReference type="Gene3D" id="2.40.128.140">
    <property type="entry name" value="Outer membrane protein"/>
    <property type="match status" value="1"/>
</dbReference>
<gene>
    <name evidence="2" type="ordered locus">Maqu_0384</name>
</gene>
<dbReference type="STRING" id="351348.Maqu_0384"/>
<sequence length="179" mass="19256" precursor="true">MPIRALFARISLLLVLAPASANAEQFNLAWDNDLFTGSDRGYTNGVRLSYLTNTAEDSGGGSARLARTGRDSLSFLPGVGDADNNHAMSVSLRQLMVTPADISQEEPQFNDIPYAGHLSLSSTLWSWSADSITGYGAHIGVVGPESGAEASQKWVHKITGSERPKGWDNQLVPIQKHAF</sequence>
<dbReference type="eggNOG" id="COG3528">
    <property type="taxonomic scope" value="Bacteria"/>
</dbReference>
<protein>
    <submittedName>
        <fullName evidence="2">Uncharacterized protein</fullName>
    </submittedName>
</protein>
<accession>A1TXM0</accession>
<dbReference type="KEGG" id="maq:Maqu_0384"/>
<dbReference type="HOGENOM" id="CLU_1501768_0_0_6"/>
<dbReference type="AlphaFoldDB" id="A1TXM0"/>
<dbReference type="EMBL" id="CP000514">
    <property type="protein sequence ID" value="ABM17489.1"/>
    <property type="molecule type" value="Genomic_DNA"/>
</dbReference>
<reference evidence="3" key="1">
    <citation type="journal article" date="2011" name="Appl. Environ. Microbiol.">
        <title>Genomic potential of Marinobacter aquaeolei, a biogeochemical 'opportunitroph'.</title>
        <authorList>
            <person name="Singer E."/>
            <person name="Webb E.A."/>
            <person name="Nelson W.C."/>
            <person name="Heidelberg J.F."/>
            <person name="Ivanova N."/>
            <person name="Pati A."/>
            <person name="Edwards K.J."/>
        </authorList>
    </citation>
    <scope>NUCLEOTIDE SEQUENCE [LARGE SCALE GENOMIC DNA]</scope>
    <source>
        <strain evidence="3">ATCC 700491 / DSM 11845 / VT8</strain>
    </source>
</reference>
<evidence type="ECO:0000313" key="2">
    <source>
        <dbReference type="EMBL" id="ABM17489.1"/>
    </source>
</evidence>
<keyword evidence="1" id="KW-0732">Signal</keyword>
<organism evidence="2 3">
    <name type="scientific">Marinobacter nauticus (strain ATCC 700491 / DSM 11845 / VT8)</name>
    <name type="common">Marinobacter aquaeolei</name>
    <dbReference type="NCBI Taxonomy" id="351348"/>
    <lineage>
        <taxon>Bacteria</taxon>
        <taxon>Pseudomonadati</taxon>
        <taxon>Pseudomonadota</taxon>
        <taxon>Gammaproteobacteria</taxon>
        <taxon>Pseudomonadales</taxon>
        <taxon>Marinobacteraceae</taxon>
        <taxon>Marinobacter</taxon>
    </lineage>
</organism>
<proteinExistence type="predicted"/>
<name>A1TXM0_MARN8</name>
<dbReference type="RefSeq" id="WP_011783937.1">
    <property type="nucleotide sequence ID" value="NC_008740.1"/>
</dbReference>
<dbReference type="Proteomes" id="UP000000998">
    <property type="component" value="Chromosome"/>
</dbReference>
<dbReference type="Pfam" id="PF09982">
    <property type="entry name" value="LpxR"/>
    <property type="match status" value="1"/>
</dbReference>
<dbReference type="InterPro" id="IPR018707">
    <property type="entry name" value="LpxR"/>
</dbReference>
<evidence type="ECO:0000313" key="3">
    <source>
        <dbReference type="Proteomes" id="UP000000998"/>
    </source>
</evidence>
<evidence type="ECO:0000256" key="1">
    <source>
        <dbReference type="SAM" id="SignalP"/>
    </source>
</evidence>